<accession>A0A0A8YS53</accession>
<name>A0A0A8YS53_ARUDO</name>
<dbReference type="EMBL" id="GBRH01268654">
    <property type="protein sequence ID" value="JAD29241.1"/>
    <property type="molecule type" value="Transcribed_RNA"/>
</dbReference>
<organism evidence="2">
    <name type="scientific">Arundo donax</name>
    <name type="common">Giant reed</name>
    <name type="synonym">Donax arundinaceus</name>
    <dbReference type="NCBI Taxonomy" id="35708"/>
    <lineage>
        <taxon>Eukaryota</taxon>
        <taxon>Viridiplantae</taxon>
        <taxon>Streptophyta</taxon>
        <taxon>Embryophyta</taxon>
        <taxon>Tracheophyta</taxon>
        <taxon>Spermatophyta</taxon>
        <taxon>Magnoliopsida</taxon>
        <taxon>Liliopsida</taxon>
        <taxon>Poales</taxon>
        <taxon>Poaceae</taxon>
        <taxon>PACMAD clade</taxon>
        <taxon>Arundinoideae</taxon>
        <taxon>Arundineae</taxon>
        <taxon>Arundo</taxon>
    </lineage>
</organism>
<feature type="compositionally biased region" description="Polar residues" evidence="1">
    <location>
        <begin position="49"/>
        <end position="62"/>
    </location>
</feature>
<evidence type="ECO:0000256" key="1">
    <source>
        <dbReference type="SAM" id="MobiDB-lite"/>
    </source>
</evidence>
<feature type="region of interest" description="Disordered" evidence="1">
    <location>
        <begin position="33"/>
        <end position="62"/>
    </location>
</feature>
<sequence>MVAVSFRSSLSLPGVASRRRVMELGEEPSSLVVRASRTDQATETRASREASTSFTFSSKCSN</sequence>
<feature type="compositionally biased region" description="Basic and acidic residues" evidence="1">
    <location>
        <begin position="36"/>
        <end position="48"/>
    </location>
</feature>
<protein>
    <submittedName>
        <fullName evidence="2">Uncharacterized protein</fullName>
    </submittedName>
</protein>
<reference evidence="2" key="2">
    <citation type="journal article" date="2015" name="Data Brief">
        <title>Shoot transcriptome of the giant reed, Arundo donax.</title>
        <authorList>
            <person name="Barrero R.A."/>
            <person name="Guerrero F.D."/>
            <person name="Moolhuijzen P."/>
            <person name="Goolsby J.A."/>
            <person name="Tidwell J."/>
            <person name="Bellgard S.E."/>
            <person name="Bellgard M.I."/>
        </authorList>
    </citation>
    <scope>NUCLEOTIDE SEQUENCE</scope>
    <source>
        <tissue evidence="2">Shoot tissue taken approximately 20 cm above the soil surface</tissue>
    </source>
</reference>
<proteinExistence type="predicted"/>
<reference evidence="2" key="1">
    <citation type="submission" date="2014-09" db="EMBL/GenBank/DDBJ databases">
        <authorList>
            <person name="Magalhaes I.L.F."/>
            <person name="Oliveira U."/>
            <person name="Santos F.R."/>
            <person name="Vidigal T.H.D.A."/>
            <person name="Brescovit A.D."/>
            <person name="Santos A.J."/>
        </authorList>
    </citation>
    <scope>NUCLEOTIDE SEQUENCE</scope>
    <source>
        <tissue evidence="2">Shoot tissue taken approximately 20 cm above the soil surface</tissue>
    </source>
</reference>
<dbReference type="AlphaFoldDB" id="A0A0A8YS53"/>
<evidence type="ECO:0000313" key="2">
    <source>
        <dbReference type="EMBL" id="JAD29241.1"/>
    </source>
</evidence>